<feature type="domain" description="AMP-binding enzyme C-terminal" evidence="2">
    <location>
        <begin position="114"/>
        <end position="143"/>
    </location>
</feature>
<reference evidence="3" key="1">
    <citation type="submission" date="2013-08" db="EMBL/GenBank/DDBJ databases">
        <authorList>
            <person name="Mendez C."/>
            <person name="Richter M."/>
            <person name="Ferrer M."/>
            <person name="Sanchez J."/>
        </authorList>
    </citation>
    <scope>NUCLEOTIDE SEQUENCE</scope>
</reference>
<protein>
    <submittedName>
        <fullName evidence="3">Acyl-CoA synthetase</fullName>
    </submittedName>
</protein>
<dbReference type="InterPro" id="IPR000873">
    <property type="entry name" value="AMP-dep_synth/lig_dom"/>
</dbReference>
<dbReference type="PANTHER" id="PTHR43767:SF1">
    <property type="entry name" value="NONRIBOSOMAL PEPTIDE SYNTHASE PES1 (EUROFUNG)-RELATED"/>
    <property type="match status" value="1"/>
</dbReference>
<dbReference type="GO" id="GO:0016878">
    <property type="term" value="F:acid-thiol ligase activity"/>
    <property type="evidence" value="ECO:0007669"/>
    <property type="project" value="UniProtKB-ARBA"/>
</dbReference>
<dbReference type="PANTHER" id="PTHR43767">
    <property type="entry name" value="LONG-CHAIN-FATTY-ACID--COA LIGASE"/>
    <property type="match status" value="1"/>
</dbReference>
<evidence type="ECO:0000313" key="3">
    <source>
        <dbReference type="EMBL" id="EQD42869.1"/>
    </source>
</evidence>
<name>T1AQ54_9ZZZZ</name>
<dbReference type="Gene3D" id="3.40.50.12780">
    <property type="entry name" value="N-terminal domain of ligase-like"/>
    <property type="match status" value="1"/>
</dbReference>
<feature type="domain" description="AMP-dependent synthetase/ligase" evidence="1">
    <location>
        <begin position="1"/>
        <end position="62"/>
    </location>
</feature>
<dbReference type="InterPro" id="IPR025110">
    <property type="entry name" value="AMP-bd_C"/>
</dbReference>
<sequence>MTETQITLSVRSDGDRRPGVVGVPLAGIEARVVDEDGDCVVSGQAAIGELHVRGPFLFDGYFGRPEETAASYTKDGWFRTGDAAMAGGDGNYRIVGRMTTDLIKTNGFRVGAGEVEDALLDHPAVHEAAVVGVPDEEQGQRIV</sequence>
<organism evidence="3">
    <name type="scientific">mine drainage metagenome</name>
    <dbReference type="NCBI Taxonomy" id="410659"/>
    <lineage>
        <taxon>unclassified sequences</taxon>
        <taxon>metagenomes</taxon>
        <taxon>ecological metagenomes</taxon>
    </lineage>
</organism>
<dbReference type="InterPro" id="IPR042099">
    <property type="entry name" value="ANL_N_sf"/>
</dbReference>
<reference evidence="3" key="2">
    <citation type="journal article" date="2014" name="ISME J.">
        <title>Microbial stratification in low pH oxic and suboxic macroscopic growths along an acid mine drainage.</title>
        <authorList>
            <person name="Mendez-Garcia C."/>
            <person name="Mesa V."/>
            <person name="Sprenger R.R."/>
            <person name="Richter M."/>
            <person name="Diez M.S."/>
            <person name="Solano J."/>
            <person name="Bargiela R."/>
            <person name="Golyshina O.V."/>
            <person name="Manteca A."/>
            <person name="Ramos J.L."/>
            <person name="Gallego J.R."/>
            <person name="Llorente I."/>
            <person name="Martins Dos Santos V.A."/>
            <person name="Jensen O.N."/>
            <person name="Pelaez A.I."/>
            <person name="Sanchez J."/>
            <person name="Ferrer M."/>
        </authorList>
    </citation>
    <scope>NUCLEOTIDE SEQUENCE</scope>
</reference>
<dbReference type="EMBL" id="AUZZ01007315">
    <property type="protein sequence ID" value="EQD42869.1"/>
    <property type="molecule type" value="Genomic_DNA"/>
</dbReference>
<gene>
    <name evidence="3" type="ORF">B2A_10139</name>
</gene>
<dbReference type="AlphaFoldDB" id="T1AQ54"/>
<dbReference type="InterPro" id="IPR045851">
    <property type="entry name" value="AMP-bd_C_sf"/>
</dbReference>
<dbReference type="Pfam" id="PF00501">
    <property type="entry name" value="AMP-binding"/>
    <property type="match status" value="1"/>
</dbReference>
<dbReference type="InterPro" id="IPR050237">
    <property type="entry name" value="ATP-dep_AMP-bd_enzyme"/>
</dbReference>
<dbReference type="SUPFAM" id="SSF56801">
    <property type="entry name" value="Acetyl-CoA synthetase-like"/>
    <property type="match status" value="1"/>
</dbReference>
<dbReference type="Pfam" id="PF13193">
    <property type="entry name" value="AMP-binding_C"/>
    <property type="match status" value="1"/>
</dbReference>
<feature type="non-terminal residue" evidence="3">
    <location>
        <position position="143"/>
    </location>
</feature>
<evidence type="ECO:0000259" key="2">
    <source>
        <dbReference type="Pfam" id="PF13193"/>
    </source>
</evidence>
<accession>T1AQ54</accession>
<evidence type="ECO:0000259" key="1">
    <source>
        <dbReference type="Pfam" id="PF00501"/>
    </source>
</evidence>
<proteinExistence type="predicted"/>
<comment type="caution">
    <text evidence="3">The sequence shown here is derived from an EMBL/GenBank/DDBJ whole genome shotgun (WGS) entry which is preliminary data.</text>
</comment>
<dbReference type="Gene3D" id="3.30.300.30">
    <property type="match status" value="1"/>
</dbReference>